<dbReference type="InterPro" id="IPR010049">
    <property type="entry name" value="MTA_SAH_Nsdase"/>
</dbReference>
<protein>
    <recommendedName>
        <fullName evidence="2">adenosylhomocysteine nucleosidase</fullName>
        <ecNumber evidence="2">3.2.2.9</ecNumber>
    </recommendedName>
</protein>
<organism evidence="7 8">
    <name type="scientific">Anaerovirgula multivorans</name>
    <dbReference type="NCBI Taxonomy" id="312168"/>
    <lineage>
        <taxon>Bacteria</taxon>
        <taxon>Bacillati</taxon>
        <taxon>Bacillota</taxon>
        <taxon>Clostridia</taxon>
        <taxon>Peptostreptococcales</taxon>
        <taxon>Natronincolaceae</taxon>
        <taxon>Anaerovirgula</taxon>
    </lineage>
</organism>
<dbReference type="RefSeq" id="WP_089281144.1">
    <property type="nucleotide sequence ID" value="NZ_FZOJ01000001.1"/>
</dbReference>
<dbReference type="SUPFAM" id="SSF53167">
    <property type="entry name" value="Purine and uridine phosphorylases"/>
    <property type="match status" value="1"/>
</dbReference>
<dbReference type="EC" id="3.2.2.9" evidence="2"/>
<keyword evidence="4" id="KW-0378">Hydrolase</keyword>
<dbReference type="GO" id="GO:0008782">
    <property type="term" value="F:adenosylhomocysteine nucleosidase activity"/>
    <property type="evidence" value="ECO:0007669"/>
    <property type="project" value="UniProtKB-EC"/>
</dbReference>
<dbReference type="InterPro" id="IPR035994">
    <property type="entry name" value="Nucleoside_phosphorylase_sf"/>
</dbReference>
<evidence type="ECO:0000256" key="2">
    <source>
        <dbReference type="ARBA" id="ARBA00011974"/>
    </source>
</evidence>
<name>A0A239A658_9FIRM</name>
<dbReference type="NCBIfam" id="NF004079">
    <property type="entry name" value="PRK05584.1"/>
    <property type="match status" value="1"/>
</dbReference>
<comment type="pathway">
    <text evidence="1">Amino-acid biosynthesis; L-methionine biosynthesis via salvage pathway; S-methyl-5-thio-alpha-D-ribose 1-phosphate from S-methyl-5'-thioadenosine (hydrolase route): step 1/2.</text>
</comment>
<dbReference type="OrthoDB" id="9792278at2"/>
<dbReference type="Proteomes" id="UP000198304">
    <property type="component" value="Unassembled WGS sequence"/>
</dbReference>
<evidence type="ECO:0000256" key="5">
    <source>
        <dbReference type="ARBA" id="ARBA00023167"/>
    </source>
</evidence>
<dbReference type="GO" id="GO:0008930">
    <property type="term" value="F:methylthioadenosine nucleosidase activity"/>
    <property type="evidence" value="ECO:0007669"/>
    <property type="project" value="InterPro"/>
</dbReference>
<keyword evidence="5" id="KW-0486">Methionine biosynthesis</keyword>
<dbReference type="InterPro" id="IPR000845">
    <property type="entry name" value="Nucleoside_phosphorylase_d"/>
</dbReference>
<dbReference type="UniPathway" id="UPA00904">
    <property type="reaction ID" value="UER00871"/>
</dbReference>
<dbReference type="PANTHER" id="PTHR46832:SF1">
    <property type="entry name" value="5'-METHYLTHIOADENOSINE_S-ADENOSYLHOMOCYSTEINE NUCLEOSIDASE"/>
    <property type="match status" value="1"/>
</dbReference>
<feature type="domain" description="Nucleoside phosphorylase" evidence="6">
    <location>
        <begin position="3"/>
        <end position="229"/>
    </location>
</feature>
<evidence type="ECO:0000256" key="3">
    <source>
        <dbReference type="ARBA" id="ARBA00022605"/>
    </source>
</evidence>
<dbReference type="Pfam" id="PF01048">
    <property type="entry name" value="PNP_UDP_1"/>
    <property type="match status" value="1"/>
</dbReference>
<keyword evidence="3" id="KW-0028">Amino-acid biosynthesis</keyword>
<dbReference type="CDD" id="cd09008">
    <property type="entry name" value="MTAN"/>
    <property type="match status" value="1"/>
</dbReference>
<dbReference type="GO" id="GO:0009164">
    <property type="term" value="P:nucleoside catabolic process"/>
    <property type="evidence" value="ECO:0007669"/>
    <property type="project" value="InterPro"/>
</dbReference>
<evidence type="ECO:0000313" key="8">
    <source>
        <dbReference type="Proteomes" id="UP000198304"/>
    </source>
</evidence>
<dbReference type="NCBIfam" id="TIGR01704">
    <property type="entry name" value="MTA_SAH-Nsdase"/>
    <property type="match status" value="1"/>
</dbReference>
<gene>
    <name evidence="7" type="ORF">SAMN05446037_1001367</name>
</gene>
<evidence type="ECO:0000313" key="7">
    <source>
        <dbReference type="EMBL" id="SNR91097.1"/>
    </source>
</evidence>
<dbReference type="PANTHER" id="PTHR46832">
    <property type="entry name" value="5'-METHYLTHIOADENOSINE/S-ADENOSYLHOMOCYSTEINE NUCLEOSIDASE"/>
    <property type="match status" value="1"/>
</dbReference>
<evidence type="ECO:0000256" key="1">
    <source>
        <dbReference type="ARBA" id="ARBA00004945"/>
    </source>
</evidence>
<evidence type="ECO:0000256" key="4">
    <source>
        <dbReference type="ARBA" id="ARBA00022801"/>
    </source>
</evidence>
<dbReference type="AlphaFoldDB" id="A0A239A658"/>
<keyword evidence="8" id="KW-1185">Reference proteome</keyword>
<dbReference type="GO" id="GO:0019284">
    <property type="term" value="P:L-methionine salvage from S-adenosylmethionine"/>
    <property type="evidence" value="ECO:0007669"/>
    <property type="project" value="TreeGrafter"/>
</dbReference>
<dbReference type="EMBL" id="FZOJ01000001">
    <property type="protein sequence ID" value="SNR91097.1"/>
    <property type="molecule type" value="Genomic_DNA"/>
</dbReference>
<proteinExistence type="predicted"/>
<reference evidence="7 8" key="1">
    <citation type="submission" date="2017-06" db="EMBL/GenBank/DDBJ databases">
        <authorList>
            <person name="Kim H.J."/>
            <person name="Triplett B.A."/>
        </authorList>
    </citation>
    <scope>NUCLEOTIDE SEQUENCE [LARGE SCALE GENOMIC DNA]</scope>
    <source>
        <strain evidence="7 8">SCA</strain>
    </source>
</reference>
<accession>A0A239A658</accession>
<dbReference type="GO" id="GO:0005829">
    <property type="term" value="C:cytosol"/>
    <property type="evidence" value="ECO:0007669"/>
    <property type="project" value="TreeGrafter"/>
</dbReference>
<dbReference type="Gene3D" id="3.40.50.1580">
    <property type="entry name" value="Nucleoside phosphorylase domain"/>
    <property type="match status" value="1"/>
</dbReference>
<sequence length="232" mass="25494">MSRVGIIGAMDEEIEILKEEMNIKEIVSMANMDFYIGELNQRNIVLVRCGIGKVNAAVCTQILIGQLDVSCIINTGVAGAVNQELEVLDVVISSDVQQHDFDVTGFGYKVGEIPRMETSIFKADEVLVSKAYEAAKKVLQSQKVLQGKIVSGDIFVSSPELKNKLESVFQGYCTEMEGAAIGHTCFLNSIPFVIIRTMSDKADGSAHNNFNEFVKEASNHSKDIVIHMLNQM</sequence>
<evidence type="ECO:0000259" key="6">
    <source>
        <dbReference type="Pfam" id="PF01048"/>
    </source>
</evidence>
<dbReference type="GO" id="GO:0019509">
    <property type="term" value="P:L-methionine salvage from methylthioadenosine"/>
    <property type="evidence" value="ECO:0007669"/>
    <property type="project" value="UniProtKB-UniPathway"/>
</dbReference>